<keyword evidence="1" id="KW-0812">Transmembrane</keyword>
<keyword evidence="1" id="KW-0472">Membrane</keyword>
<evidence type="ECO:0000256" key="1">
    <source>
        <dbReference type="SAM" id="Phobius"/>
    </source>
</evidence>
<keyword evidence="3" id="KW-1185">Reference proteome</keyword>
<reference evidence="2 3" key="1">
    <citation type="submission" date="2023-01" db="EMBL/GenBank/DDBJ databases">
        <title>Analysis of 21 Apiospora genomes using comparative genomics revels a genus with tremendous synthesis potential of carbohydrate active enzymes and secondary metabolites.</title>
        <authorList>
            <person name="Sorensen T."/>
        </authorList>
    </citation>
    <scope>NUCLEOTIDE SEQUENCE [LARGE SCALE GENOMIC DNA]</scope>
    <source>
        <strain evidence="2 3">CBS 117206</strain>
    </source>
</reference>
<sequence length="172" mass="18800">MSKACRAYAVSVTPDQIQMPVYQWTSEHFVRLGQREGGAAWIINAMEYEMRVIGVDDKNIVIMGFRLYFAYMLTWLMRNPSWLAAFREETAAAFRGAELVDAALIQDAARCPRVNADPTSWRLARWLHLGGGAKAGDDSSSNVAPGVGALGVTTNRLSASPAGRPFGGGKFE</sequence>
<comment type="caution">
    <text evidence="2">The sequence shown here is derived from an EMBL/GenBank/DDBJ whole genome shotgun (WGS) entry which is preliminary data.</text>
</comment>
<dbReference type="Proteomes" id="UP001392437">
    <property type="component" value="Unassembled WGS sequence"/>
</dbReference>
<dbReference type="AlphaFoldDB" id="A0AAW0QLN2"/>
<organism evidence="2 3">
    <name type="scientific">Apiospora kogelbergensis</name>
    <dbReference type="NCBI Taxonomy" id="1337665"/>
    <lineage>
        <taxon>Eukaryota</taxon>
        <taxon>Fungi</taxon>
        <taxon>Dikarya</taxon>
        <taxon>Ascomycota</taxon>
        <taxon>Pezizomycotina</taxon>
        <taxon>Sordariomycetes</taxon>
        <taxon>Xylariomycetidae</taxon>
        <taxon>Amphisphaeriales</taxon>
        <taxon>Apiosporaceae</taxon>
        <taxon>Apiospora</taxon>
    </lineage>
</organism>
<gene>
    <name evidence="2" type="ORF">PG999_007589</name>
</gene>
<dbReference type="EMBL" id="JAQQWP010000007">
    <property type="protein sequence ID" value="KAK8109452.1"/>
    <property type="molecule type" value="Genomic_DNA"/>
</dbReference>
<proteinExistence type="predicted"/>
<keyword evidence="1" id="KW-1133">Transmembrane helix</keyword>
<accession>A0AAW0QLN2</accession>
<protein>
    <submittedName>
        <fullName evidence="2">Cytochrome P450</fullName>
    </submittedName>
</protein>
<evidence type="ECO:0000313" key="2">
    <source>
        <dbReference type="EMBL" id="KAK8109452.1"/>
    </source>
</evidence>
<evidence type="ECO:0000313" key="3">
    <source>
        <dbReference type="Proteomes" id="UP001392437"/>
    </source>
</evidence>
<name>A0AAW0QLN2_9PEZI</name>
<feature type="transmembrane region" description="Helical" evidence="1">
    <location>
        <begin position="60"/>
        <end position="77"/>
    </location>
</feature>